<accession>A0A918TQZ5</accession>
<evidence type="ECO:0000313" key="1">
    <source>
        <dbReference type="EMBL" id="GHC55920.1"/>
    </source>
</evidence>
<gene>
    <name evidence="1" type="ORF">GCM10007100_23470</name>
</gene>
<dbReference type="Proteomes" id="UP000644507">
    <property type="component" value="Unassembled WGS sequence"/>
</dbReference>
<proteinExistence type="predicted"/>
<evidence type="ECO:0000313" key="2">
    <source>
        <dbReference type="Proteomes" id="UP000644507"/>
    </source>
</evidence>
<keyword evidence="2" id="KW-1185">Reference proteome</keyword>
<dbReference type="AlphaFoldDB" id="A0A918TQZ5"/>
<protein>
    <submittedName>
        <fullName evidence="1">Uncharacterized protein</fullName>
    </submittedName>
</protein>
<dbReference type="EMBL" id="BMXI01000009">
    <property type="protein sequence ID" value="GHC55920.1"/>
    <property type="molecule type" value="Genomic_DNA"/>
</dbReference>
<name>A0A918TQZ5_9BACT</name>
<reference evidence="1" key="1">
    <citation type="journal article" date="2014" name="Int. J. Syst. Evol. Microbiol.">
        <title>Complete genome sequence of Corynebacterium casei LMG S-19264T (=DSM 44701T), isolated from a smear-ripened cheese.</title>
        <authorList>
            <consortium name="US DOE Joint Genome Institute (JGI-PGF)"/>
            <person name="Walter F."/>
            <person name="Albersmeier A."/>
            <person name="Kalinowski J."/>
            <person name="Ruckert C."/>
        </authorList>
    </citation>
    <scope>NUCLEOTIDE SEQUENCE</scope>
    <source>
        <strain evidence="1">KCTC 12988</strain>
    </source>
</reference>
<dbReference type="RefSeq" id="WP_189570155.1">
    <property type="nucleotide sequence ID" value="NZ_BMXI01000009.1"/>
</dbReference>
<sequence length="341" mass="39035">MKKILQIKIAKDRFEEGWLFESIGYDRSGLLPIDLSDSALPRNGTAGINALCLLAVATYLDKPNQEAATIARQVTDLLSPLWNGKGNKWFKTLFGPKGFHEALIEYKIQREKSVKFAEHIEIHFLPPKGKKEELEQVLKEITEQFLQRHEQQMRAGFEIRLITPWDIISSLQRKGSIEEGEALQIEMHCKEDEHLFVAWLTCLGKKPVELYPVNSLKLKNPSSGHNLDAGKKVITIPEEGYVEVDRGPGIDTCFVAIRDKAYLKDDREEIMSLLEDKLSSRKQAFPKQILSMNSYKPERLKKITSLNVRAPTPRRTWEESLARDLDGLAKKVWFFDIPNHG</sequence>
<comment type="caution">
    <text evidence="1">The sequence shown here is derived from an EMBL/GenBank/DDBJ whole genome shotgun (WGS) entry which is preliminary data.</text>
</comment>
<reference evidence="1" key="2">
    <citation type="submission" date="2020-09" db="EMBL/GenBank/DDBJ databases">
        <authorList>
            <person name="Sun Q."/>
            <person name="Kim S."/>
        </authorList>
    </citation>
    <scope>NUCLEOTIDE SEQUENCE</scope>
    <source>
        <strain evidence="1">KCTC 12988</strain>
    </source>
</reference>
<organism evidence="1 2">
    <name type="scientific">Roseibacillus persicicus</name>
    <dbReference type="NCBI Taxonomy" id="454148"/>
    <lineage>
        <taxon>Bacteria</taxon>
        <taxon>Pseudomonadati</taxon>
        <taxon>Verrucomicrobiota</taxon>
        <taxon>Verrucomicrobiia</taxon>
        <taxon>Verrucomicrobiales</taxon>
        <taxon>Verrucomicrobiaceae</taxon>
        <taxon>Roseibacillus</taxon>
    </lineage>
</organism>